<dbReference type="EMBL" id="LR743589">
    <property type="protein sequence ID" value="CAA2616056.1"/>
    <property type="molecule type" value="Genomic_DNA"/>
</dbReference>
<reference evidence="1" key="1">
    <citation type="submission" date="2019-12" db="EMBL/GenBank/DDBJ databases">
        <authorList>
            <person name="Scholz U."/>
            <person name="Mascher M."/>
            <person name="Fiebig A."/>
        </authorList>
    </citation>
    <scope>NUCLEOTIDE SEQUENCE</scope>
</reference>
<keyword evidence="3" id="KW-1185">Reference proteome</keyword>
<dbReference type="Proteomes" id="UP000663760">
    <property type="component" value="Chromosome 2"/>
</dbReference>
<name>A0A7I8IF76_SPIIN</name>
<protein>
    <submittedName>
        <fullName evidence="1">Uncharacterized protein</fullName>
    </submittedName>
</protein>
<proteinExistence type="predicted"/>
<gene>
    <name evidence="1" type="ORF">SI7747_02002293</name>
    <name evidence="2" type="ORF">SI8410_02002475</name>
</gene>
<dbReference type="EMBL" id="LR746265">
    <property type="protein sequence ID" value="CAA7391103.1"/>
    <property type="molecule type" value="Genomic_DNA"/>
</dbReference>
<sequence length="41" mass="5075">MWIVPRSHSSRKKETRIYTNMKTFSNQKRIHTTHQTRKCTR</sequence>
<dbReference type="AlphaFoldDB" id="A0A7I8IF76"/>
<accession>A0A7I8IF76</accession>
<evidence type="ECO:0000313" key="3">
    <source>
        <dbReference type="Proteomes" id="UP000663760"/>
    </source>
</evidence>
<organism evidence="1">
    <name type="scientific">Spirodela intermedia</name>
    <name type="common">Intermediate duckweed</name>
    <dbReference type="NCBI Taxonomy" id="51605"/>
    <lineage>
        <taxon>Eukaryota</taxon>
        <taxon>Viridiplantae</taxon>
        <taxon>Streptophyta</taxon>
        <taxon>Embryophyta</taxon>
        <taxon>Tracheophyta</taxon>
        <taxon>Spermatophyta</taxon>
        <taxon>Magnoliopsida</taxon>
        <taxon>Liliopsida</taxon>
        <taxon>Araceae</taxon>
        <taxon>Lemnoideae</taxon>
        <taxon>Spirodela</taxon>
    </lineage>
</organism>
<evidence type="ECO:0000313" key="1">
    <source>
        <dbReference type="EMBL" id="CAA2616056.1"/>
    </source>
</evidence>
<evidence type="ECO:0000313" key="2">
    <source>
        <dbReference type="EMBL" id="CAA7391103.1"/>
    </source>
</evidence>